<dbReference type="RefSeq" id="WP_209293733.1">
    <property type="nucleotide sequence ID" value="NZ_JAFIQO010000131.1"/>
</dbReference>
<reference evidence="1 2" key="1">
    <citation type="submission" date="2021-02" db="EMBL/GenBank/DDBJ databases">
        <title>Lactate utilizing bacteria of the human gut.</title>
        <authorList>
            <person name="Sheridan P.O."/>
        </authorList>
    </citation>
    <scope>NUCLEOTIDE SEQUENCE [LARGE SCALE GENOMIC DNA]</scope>
    <source>
        <strain evidence="1 2">HTF-83D</strain>
    </source>
</reference>
<accession>A0ABS3ZLP9</accession>
<comment type="caution">
    <text evidence="1">The sequence shown here is derived from an EMBL/GenBank/DDBJ whole genome shotgun (WGS) entry which is preliminary data.</text>
</comment>
<dbReference type="Proteomes" id="UP001315001">
    <property type="component" value="Unassembled WGS sequence"/>
</dbReference>
<dbReference type="EMBL" id="JAFIQO010000131">
    <property type="protein sequence ID" value="MBP0057804.1"/>
    <property type="molecule type" value="Genomic_DNA"/>
</dbReference>
<evidence type="ECO:0000313" key="2">
    <source>
        <dbReference type="Proteomes" id="UP001315001"/>
    </source>
</evidence>
<keyword evidence="2" id="KW-1185">Reference proteome</keyword>
<evidence type="ECO:0000313" key="1">
    <source>
        <dbReference type="EMBL" id="MBP0057804.1"/>
    </source>
</evidence>
<protein>
    <submittedName>
        <fullName evidence="1">Uncharacterized protein</fullName>
    </submittedName>
</protein>
<sequence length="110" mass="13150">MQRIQDMFINMEEVAEDAYKNTELLLSQYTKVMFRIEKNLVDIDYEMYAEEGKHLKEMLYDLVDFDATAEKRRIQEKLLNNDMNGNYERFPDSFEGLSKEWTAVLSAFEI</sequence>
<name>A0ABS3ZLP9_9FIRM</name>
<organism evidence="1 2">
    <name type="scientific">Anaerobutyricum soehngenii</name>
    <dbReference type="NCBI Taxonomy" id="105843"/>
    <lineage>
        <taxon>Bacteria</taxon>
        <taxon>Bacillati</taxon>
        <taxon>Bacillota</taxon>
        <taxon>Clostridia</taxon>
        <taxon>Lachnospirales</taxon>
        <taxon>Lachnospiraceae</taxon>
        <taxon>Anaerobutyricum</taxon>
    </lineage>
</organism>
<proteinExistence type="predicted"/>
<gene>
    <name evidence="1" type="ORF">JYQ75_10440</name>
</gene>